<dbReference type="PANTHER" id="PTHR36114:SF1">
    <property type="entry name" value="16.7 KDA PROTEIN IN WHIE LOCUS"/>
    <property type="match status" value="1"/>
</dbReference>
<keyword evidence="3" id="KW-1185">Reference proteome</keyword>
<protein>
    <submittedName>
        <fullName evidence="2">Cupin domain-containing protein</fullName>
    </submittedName>
</protein>
<evidence type="ECO:0000259" key="1">
    <source>
        <dbReference type="Pfam" id="PF07883"/>
    </source>
</evidence>
<dbReference type="PANTHER" id="PTHR36114">
    <property type="entry name" value="16.7 KDA PROTEIN IN WHIE LOCUS"/>
    <property type="match status" value="1"/>
</dbReference>
<gene>
    <name evidence="2" type="ORF">MUN76_09230</name>
</gene>
<dbReference type="InterPro" id="IPR011051">
    <property type="entry name" value="RmlC_Cupin_sf"/>
</dbReference>
<dbReference type="Gene3D" id="2.60.120.10">
    <property type="entry name" value="Jelly Rolls"/>
    <property type="match status" value="1"/>
</dbReference>
<proteinExistence type="predicted"/>
<feature type="domain" description="Cupin type-2" evidence="1">
    <location>
        <begin position="44"/>
        <end position="106"/>
    </location>
</feature>
<sequence>MDIRRRDTELISEHGGTIQSLFFYKMEELRNDTQGGYLEFIDEFTLAEGGSLEPHSHDSDEFYYILDGQGTMTVDGESDLLGPGELVRIRPNLIHSISADQGSDIRAIAFAVSYMPEDKVGYTAHPTDGREPHFVSTHYWD</sequence>
<dbReference type="InterPro" id="IPR014710">
    <property type="entry name" value="RmlC-like_jellyroll"/>
</dbReference>
<dbReference type="SUPFAM" id="SSF51182">
    <property type="entry name" value="RmlC-like cupins"/>
    <property type="match status" value="1"/>
</dbReference>
<name>A0ABY4FSG5_9MICO</name>
<reference evidence="2 3" key="1">
    <citation type="submission" date="2022-04" db="EMBL/GenBank/DDBJ databases">
        <title>Leucobacter sp. isolated from rhizosphere of onion.</title>
        <authorList>
            <person name="Won M."/>
            <person name="Lee C.-M."/>
            <person name="Woen H.-Y."/>
            <person name="Kwon S.-W."/>
        </authorList>
    </citation>
    <scope>NUCLEOTIDE SEQUENCE [LARGE SCALE GENOMIC DNA]</scope>
    <source>
        <strain evidence="2 3">H25R-14</strain>
    </source>
</reference>
<dbReference type="RefSeq" id="WP_244684144.1">
    <property type="nucleotide sequence ID" value="NZ_CP095043.1"/>
</dbReference>
<dbReference type="Pfam" id="PF07883">
    <property type="entry name" value="Cupin_2"/>
    <property type="match status" value="1"/>
</dbReference>
<dbReference type="InterPro" id="IPR052044">
    <property type="entry name" value="PKS_Associated_Protein"/>
</dbReference>
<dbReference type="Proteomes" id="UP000831775">
    <property type="component" value="Chromosome"/>
</dbReference>
<evidence type="ECO:0000313" key="2">
    <source>
        <dbReference type="EMBL" id="UOQ59239.1"/>
    </source>
</evidence>
<accession>A0ABY4FSG5</accession>
<dbReference type="EMBL" id="CP095043">
    <property type="protein sequence ID" value="UOQ59239.1"/>
    <property type="molecule type" value="Genomic_DNA"/>
</dbReference>
<organism evidence="2 3">
    <name type="scientific">Leucobacter rhizosphaerae</name>
    <dbReference type="NCBI Taxonomy" id="2932245"/>
    <lineage>
        <taxon>Bacteria</taxon>
        <taxon>Bacillati</taxon>
        <taxon>Actinomycetota</taxon>
        <taxon>Actinomycetes</taxon>
        <taxon>Micrococcales</taxon>
        <taxon>Microbacteriaceae</taxon>
        <taxon>Leucobacter</taxon>
    </lineage>
</organism>
<evidence type="ECO:0000313" key="3">
    <source>
        <dbReference type="Proteomes" id="UP000831775"/>
    </source>
</evidence>
<dbReference type="InterPro" id="IPR013096">
    <property type="entry name" value="Cupin_2"/>
</dbReference>